<dbReference type="PRINTS" id="PR01265">
    <property type="entry name" value="LINKMODULE"/>
</dbReference>
<keyword evidence="3" id="KW-0677">Repeat</keyword>
<dbReference type="InterPro" id="IPR016186">
    <property type="entry name" value="C-type_lectin-like/link_sf"/>
</dbReference>
<dbReference type="SMART" id="SM00409">
    <property type="entry name" value="IG"/>
    <property type="match status" value="1"/>
</dbReference>
<evidence type="ECO:0000259" key="7">
    <source>
        <dbReference type="PROSITE" id="PS50963"/>
    </source>
</evidence>
<evidence type="ECO:0000256" key="2">
    <source>
        <dbReference type="ARBA" id="ARBA00022525"/>
    </source>
</evidence>
<sequence>MMLALLLCSAVSTATVVFRQESDSPLFTYEEISNINLEVQADSTNVSTLRGGNVVLPCRYTYEGPEGPSSIRDIVRIQWTKVLLPSWEEEGILAALGQHERVYNTYTGRARLRRQDKHDVSLELQEVTLEDDGLYKCEVIDGLEDKNVEVELTVKGVVYPYQSPSGRYNLTLKQAQEACDRQDSKLATPKQMHAAWASGFEWCNAGWLSDASVRYPVQASRGPCGGEGQEPGIRSYGYPDISTAMFDAFCFSSTFPGLFLTS</sequence>
<dbReference type="InterPro" id="IPR036179">
    <property type="entry name" value="Ig-like_dom_sf"/>
</dbReference>
<dbReference type="GO" id="GO:0007155">
    <property type="term" value="P:cell adhesion"/>
    <property type="evidence" value="ECO:0007669"/>
    <property type="project" value="InterPro"/>
</dbReference>
<dbReference type="InterPro" id="IPR050691">
    <property type="entry name" value="Hyaluronan_bind_Proteoglycan"/>
</dbReference>
<dbReference type="GO" id="GO:0005615">
    <property type="term" value="C:extracellular space"/>
    <property type="evidence" value="ECO:0007669"/>
    <property type="project" value="TreeGrafter"/>
</dbReference>
<dbReference type="FunFam" id="3.10.100.10:FF:000002">
    <property type="entry name" value="Hyaluronan proteoglycan link protein 1"/>
    <property type="match status" value="1"/>
</dbReference>
<evidence type="ECO:0000256" key="5">
    <source>
        <dbReference type="PROSITE-ProRule" id="PRU00323"/>
    </source>
</evidence>
<evidence type="ECO:0000256" key="3">
    <source>
        <dbReference type="ARBA" id="ARBA00022737"/>
    </source>
</evidence>
<dbReference type="SUPFAM" id="SSF48726">
    <property type="entry name" value="Immunoglobulin"/>
    <property type="match status" value="1"/>
</dbReference>
<dbReference type="SUPFAM" id="SSF56436">
    <property type="entry name" value="C-type lectin-like"/>
    <property type="match status" value="1"/>
</dbReference>
<dbReference type="InterPro" id="IPR000538">
    <property type="entry name" value="Link_dom"/>
</dbReference>
<evidence type="ECO:0000256" key="1">
    <source>
        <dbReference type="ARBA" id="ARBA00004613"/>
    </source>
</evidence>
<dbReference type="InterPro" id="IPR016187">
    <property type="entry name" value="CTDL_fold"/>
</dbReference>
<dbReference type="GO" id="GO:0005540">
    <property type="term" value="F:hyaluronic acid binding"/>
    <property type="evidence" value="ECO:0007669"/>
    <property type="project" value="InterPro"/>
</dbReference>
<dbReference type="SMART" id="SM00445">
    <property type="entry name" value="LINK"/>
    <property type="match status" value="1"/>
</dbReference>
<evidence type="ECO:0000256" key="4">
    <source>
        <dbReference type="ARBA" id="ARBA00023157"/>
    </source>
</evidence>
<dbReference type="PANTHER" id="PTHR22804:SF54">
    <property type="match status" value="1"/>
</dbReference>
<dbReference type="InterPro" id="IPR007110">
    <property type="entry name" value="Ig-like_dom"/>
</dbReference>
<evidence type="ECO:0000313" key="8">
    <source>
        <dbReference type="EMBL" id="QRV07515.1"/>
    </source>
</evidence>
<dbReference type="InterPro" id="IPR013783">
    <property type="entry name" value="Ig-like_fold"/>
</dbReference>
<dbReference type="GO" id="GO:0010001">
    <property type="term" value="P:glial cell differentiation"/>
    <property type="evidence" value="ECO:0007669"/>
    <property type="project" value="TreeGrafter"/>
</dbReference>
<feature type="domain" description="Link" evidence="7">
    <location>
        <begin position="157"/>
        <end position="252"/>
    </location>
</feature>
<organism evidence="8">
    <name type="scientific">Eptatretus burgeri</name>
    <name type="common">Inshore hagfish</name>
    <dbReference type="NCBI Taxonomy" id="7764"/>
    <lineage>
        <taxon>Eukaryota</taxon>
        <taxon>Metazoa</taxon>
        <taxon>Chordata</taxon>
        <taxon>Craniata</taxon>
        <taxon>Vertebrata</taxon>
        <taxon>Cyclostomata</taxon>
        <taxon>Myxini</taxon>
        <taxon>Myxiniformes</taxon>
        <taxon>Myxinidae</taxon>
        <taxon>Eptatretinae</taxon>
        <taxon>Eptatretus</taxon>
    </lineage>
</organism>
<protein>
    <submittedName>
        <fullName evidence="8">Hyaluronan and Proteoglycan Link Protein</fullName>
    </submittedName>
</protein>
<comment type="caution">
    <text evidence="5">Lacks conserved residue(s) required for the propagation of feature annotation.</text>
</comment>
<dbReference type="AlphaFoldDB" id="A0A894J8Q7"/>
<dbReference type="GO" id="GO:0072534">
    <property type="term" value="C:perineuronal net"/>
    <property type="evidence" value="ECO:0007669"/>
    <property type="project" value="TreeGrafter"/>
</dbReference>
<dbReference type="PROSITE" id="PS01241">
    <property type="entry name" value="LINK_1"/>
    <property type="match status" value="1"/>
</dbReference>
<dbReference type="Gene3D" id="3.10.100.10">
    <property type="entry name" value="Mannose-Binding Protein A, subunit A"/>
    <property type="match status" value="1"/>
</dbReference>
<dbReference type="Pfam" id="PF00193">
    <property type="entry name" value="Xlink"/>
    <property type="match status" value="1"/>
</dbReference>
<keyword evidence="2" id="KW-0964">Secreted</keyword>
<dbReference type="PANTHER" id="PTHR22804">
    <property type="entry name" value="AGGRECAN/VERSICAN PROTEOGLYCAN"/>
    <property type="match status" value="1"/>
</dbReference>
<reference evidence="8" key="1">
    <citation type="journal article" date="2020" name="bioRxiv">
        <title>Lamprey Lecticans Link New Vertebrate Genes to the Origin and Elaboration of Vertebrate Tissues.</title>
        <authorList>
            <person name="Root Z.D."/>
            <person name="Jandzik D."/>
            <person name="Allen C."/>
            <person name="Brewer M."/>
            <person name="Romasek M."/>
            <person name="Square T."/>
            <person name="Medeiros D.M."/>
        </authorList>
    </citation>
    <scope>NUCLEOTIDE SEQUENCE</scope>
</reference>
<dbReference type="InterPro" id="IPR013106">
    <property type="entry name" value="Ig_V-set"/>
</dbReference>
<name>A0A894J8Q7_EPTBU</name>
<dbReference type="PROSITE" id="PS50835">
    <property type="entry name" value="IG_LIKE"/>
    <property type="match status" value="1"/>
</dbReference>
<dbReference type="SMART" id="SM00406">
    <property type="entry name" value="IGv"/>
    <property type="match status" value="1"/>
</dbReference>
<reference evidence="8" key="2">
    <citation type="submission" date="2020-06" db="EMBL/GenBank/DDBJ databases">
        <authorList>
            <person name="Root Z."/>
            <person name="Pascual-Anaya J."/>
            <person name="Kuratani S."/>
        </authorList>
    </citation>
    <scope>NUCLEOTIDE SEQUENCE</scope>
</reference>
<comment type="subcellular location">
    <subcellularLocation>
        <location evidence="1">Secreted</location>
    </subcellularLocation>
</comment>
<keyword evidence="4 5" id="KW-1015">Disulfide bond</keyword>
<proteinExistence type="evidence at transcript level"/>
<dbReference type="Pfam" id="PF07686">
    <property type="entry name" value="V-set"/>
    <property type="match status" value="1"/>
</dbReference>
<feature type="disulfide bond" evidence="5">
    <location>
        <begin position="203"/>
        <end position="224"/>
    </location>
</feature>
<dbReference type="GO" id="GO:0001501">
    <property type="term" value="P:skeletal system development"/>
    <property type="evidence" value="ECO:0007669"/>
    <property type="project" value="TreeGrafter"/>
</dbReference>
<dbReference type="GO" id="GO:0002052">
    <property type="term" value="P:positive regulation of neuroblast proliferation"/>
    <property type="evidence" value="ECO:0007669"/>
    <property type="project" value="TreeGrafter"/>
</dbReference>
<accession>A0A894J8Q7</accession>
<feature type="domain" description="Ig-like" evidence="6">
    <location>
        <begin position="25"/>
        <end position="153"/>
    </location>
</feature>
<dbReference type="InterPro" id="IPR003599">
    <property type="entry name" value="Ig_sub"/>
</dbReference>
<dbReference type="EMBL" id="MT559763">
    <property type="protein sequence ID" value="QRV07515.1"/>
    <property type="molecule type" value="mRNA"/>
</dbReference>
<gene>
    <name evidence="8" type="primary">HAPLN</name>
</gene>
<dbReference type="PROSITE" id="PS50963">
    <property type="entry name" value="LINK_2"/>
    <property type="match status" value="1"/>
</dbReference>
<evidence type="ECO:0000259" key="6">
    <source>
        <dbReference type="PROSITE" id="PS50835"/>
    </source>
</evidence>
<dbReference type="Gene3D" id="2.60.40.10">
    <property type="entry name" value="Immunoglobulins"/>
    <property type="match status" value="1"/>
</dbReference>
<dbReference type="GO" id="GO:0007417">
    <property type="term" value="P:central nervous system development"/>
    <property type="evidence" value="ECO:0007669"/>
    <property type="project" value="TreeGrafter"/>
</dbReference>
<dbReference type="GO" id="GO:0045202">
    <property type="term" value="C:synapse"/>
    <property type="evidence" value="ECO:0007669"/>
    <property type="project" value="TreeGrafter"/>
</dbReference>